<dbReference type="AlphaFoldDB" id="A0A834PF66"/>
<gene>
    <name evidence="1" type="ORF">H0235_001013</name>
</gene>
<protein>
    <submittedName>
        <fullName evidence="1">Uncharacterized protein</fullName>
    </submittedName>
</protein>
<evidence type="ECO:0000313" key="2">
    <source>
        <dbReference type="Proteomes" id="UP000600918"/>
    </source>
</evidence>
<evidence type="ECO:0000313" key="1">
    <source>
        <dbReference type="EMBL" id="KAF7438622.1"/>
    </source>
</evidence>
<dbReference type="EMBL" id="JACSDY010000001">
    <property type="protein sequence ID" value="KAF7438622.1"/>
    <property type="molecule type" value="Genomic_DNA"/>
</dbReference>
<sequence length="385" mass="43690">MFEDVEIGQYPTLSLRPFPTWILGLCGADTIRYYTILGRVRGTDVGEHLNQQYMALNPQRIRIPLPKTWKSLLRTKESIPVDPMVWLREMPTVATREEHGANLPGIFMNVTEVSESDTSKLASPFTLSKGTYKYTFGIPNMQNLQGNGWSLYLADFEVEQDTTSNKKLKVQNRNDVYFMIRYRIKICCPYDKIGNIFVLELEFTSIEDIKIISKEYLGADIRYTLKDDTAILVENTEDLRADLNTISTVGKEYNLSINVTKTKLMIIEPLKNHAKNLCGKNQGEEEIVNNIHSFVTSQIDVISQMPPLYLENLKKGCGPENVADVRQLAFDRVLTELGKEIMDKTSGKVGKAIVMWIKLAIVGRNLHQNNYMALAIGSQKASLTH</sequence>
<name>A0A834PF66_VESPE</name>
<proteinExistence type="predicted"/>
<organism evidence="1 2">
    <name type="scientific">Vespula pensylvanica</name>
    <name type="common">Western yellow jacket</name>
    <name type="synonym">Wasp</name>
    <dbReference type="NCBI Taxonomy" id="30213"/>
    <lineage>
        <taxon>Eukaryota</taxon>
        <taxon>Metazoa</taxon>
        <taxon>Ecdysozoa</taxon>
        <taxon>Arthropoda</taxon>
        <taxon>Hexapoda</taxon>
        <taxon>Insecta</taxon>
        <taxon>Pterygota</taxon>
        <taxon>Neoptera</taxon>
        <taxon>Endopterygota</taxon>
        <taxon>Hymenoptera</taxon>
        <taxon>Apocrita</taxon>
        <taxon>Aculeata</taxon>
        <taxon>Vespoidea</taxon>
        <taxon>Vespidae</taxon>
        <taxon>Vespinae</taxon>
        <taxon>Vespula</taxon>
    </lineage>
</organism>
<dbReference type="Proteomes" id="UP000600918">
    <property type="component" value="Unassembled WGS sequence"/>
</dbReference>
<comment type="caution">
    <text evidence="1">The sequence shown here is derived from an EMBL/GenBank/DDBJ whole genome shotgun (WGS) entry which is preliminary data.</text>
</comment>
<reference evidence="1" key="1">
    <citation type="journal article" date="2020" name="G3 (Bethesda)">
        <title>High-Quality Assemblies for Three Invasive Social Wasps from the &lt;i&gt;Vespula&lt;/i&gt; Genus.</title>
        <authorList>
            <person name="Harrop T.W.R."/>
            <person name="Guhlin J."/>
            <person name="McLaughlin G.M."/>
            <person name="Permina E."/>
            <person name="Stockwell P."/>
            <person name="Gilligan J."/>
            <person name="Le Lec M.F."/>
            <person name="Gruber M.A.M."/>
            <person name="Quinn O."/>
            <person name="Lovegrove M."/>
            <person name="Duncan E.J."/>
            <person name="Remnant E.J."/>
            <person name="Van Eeckhoven J."/>
            <person name="Graham B."/>
            <person name="Knapp R.A."/>
            <person name="Langford K.W."/>
            <person name="Kronenberg Z."/>
            <person name="Press M.O."/>
            <person name="Eacker S.M."/>
            <person name="Wilson-Rankin E.E."/>
            <person name="Purcell J."/>
            <person name="Lester P.J."/>
            <person name="Dearden P.K."/>
        </authorList>
    </citation>
    <scope>NUCLEOTIDE SEQUENCE</scope>
    <source>
        <strain evidence="1">Volc-1</strain>
    </source>
</reference>
<keyword evidence="2" id="KW-1185">Reference proteome</keyword>
<accession>A0A834PF66</accession>